<dbReference type="AlphaFoldDB" id="A0A2M9CPE5"/>
<dbReference type="InterPro" id="IPR045713">
    <property type="entry name" value="DUF6069"/>
</dbReference>
<evidence type="ECO:0000256" key="2">
    <source>
        <dbReference type="SAM" id="Phobius"/>
    </source>
</evidence>
<dbReference type="EMBL" id="PGFE01000002">
    <property type="protein sequence ID" value="PJJ73766.1"/>
    <property type="molecule type" value="Genomic_DNA"/>
</dbReference>
<protein>
    <submittedName>
        <fullName evidence="3">Uncharacterized protein</fullName>
    </submittedName>
</protein>
<evidence type="ECO:0000256" key="1">
    <source>
        <dbReference type="SAM" id="MobiDB-lite"/>
    </source>
</evidence>
<feature type="transmembrane region" description="Helical" evidence="2">
    <location>
        <begin position="123"/>
        <end position="143"/>
    </location>
</feature>
<feature type="transmembrane region" description="Helical" evidence="2">
    <location>
        <begin position="50"/>
        <end position="72"/>
    </location>
</feature>
<dbReference type="Pfam" id="PF19545">
    <property type="entry name" value="DUF6069"/>
    <property type="match status" value="1"/>
</dbReference>
<keyword evidence="2" id="KW-1133">Transmembrane helix</keyword>
<feature type="transmembrane region" description="Helical" evidence="2">
    <location>
        <begin position="92"/>
        <end position="116"/>
    </location>
</feature>
<keyword evidence="2" id="KW-0472">Membrane</keyword>
<reference evidence="3 4" key="1">
    <citation type="submission" date="2017-11" db="EMBL/GenBank/DDBJ databases">
        <title>Genomic Encyclopedia of Archaeal and Bacterial Type Strains, Phase II (KMG-II): From Individual Species to Whole Genera.</title>
        <authorList>
            <person name="Goeker M."/>
        </authorList>
    </citation>
    <scope>NUCLEOTIDE SEQUENCE [LARGE SCALE GENOMIC DNA]</scope>
    <source>
        <strain evidence="3 4">DSM 25478</strain>
    </source>
</reference>
<feature type="region of interest" description="Disordered" evidence="1">
    <location>
        <begin position="1"/>
        <end position="31"/>
    </location>
</feature>
<dbReference type="Proteomes" id="UP000231693">
    <property type="component" value="Unassembled WGS sequence"/>
</dbReference>
<feature type="transmembrane region" description="Helical" evidence="2">
    <location>
        <begin position="149"/>
        <end position="168"/>
    </location>
</feature>
<gene>
    <name evidence="3" type="ORF">CLV28_1244</name>
</gene>
<organism evidence="3 4">
    <name type="scientific">Sediminihabitans luteus</name>
    <dbReference type="NCBI Taxonomy" id="1138585"/>
    <lineage>
        <taxon>Bacteria</taxon>
        <taxon>Bacillati</taxon>
        <taxon>Actinomycetota</taxon>
        <taxon>Actinomycetes</taxon>
        <taxon>Micrococcales</taxon>
        <taxon>Cellulomonadaceae</taxon>
        <taxon>Sediminihabitans</taxon>
    </lineage>
</organism>
<name>A0A2M9CPE5_9CELL</name>
<evidence type="ECO:0000313" key="4">
    <source>
        <dbReference type="Proteomes" id="UP000231693"/>
    </source>
</evidence>
<evidence type="ECO:0000313" key="3">
    <source>
        <dbReference type="EMBL" id="PJJ73766.1"/>
    </source>
</evidence>
<keyword evidence="2" id="KW-0812">Transmembrane</keyword>
<proteinExistence type="predicted"/>
<keyword evidence="4" id="KW-1185">Reference proteome</keyword>
<sequence>MHWDGAMTDPNADARPPSFLPEDGPDTRSDFVEATERPYDPRLTVAPGRFLGGALATAIVAALAGLVGVIVLEDVVGLDLVPPPDAFATGSHGAAFAVAGALLAFLAAGVLVLLIVSTPRPRLFFGWLMALTTVVVTVLPFSWTDDVGAAIASAAVNLLIGSAVWSLLTGVAGRTIEVRPAEPGVR</sequence>
<accession>A0A2M9CPE5</accession>
<comment type="caution">
    <text evidence="3">The sequence shown here is derived from an EMBL/GenBank/DDBJ whole genome shotgun (WGS) entry which is preliminary data.</text>
</comment>